<protein>
    <submittedName>
        <fullName evidence="2">Uncharacterized protein</fullName>
    </submittedName>
</protein>
<evidence type="ECO:0000313" key="3">
    <source>
        <dbReference type="Proteomes" id="UP000335636"/>
    </source>
</evidence>
<feature type="non-terminal residue" evidence="2">
    <location>
        <position position="132"/>
    </location>
</feature>
<evidence type="ECO:0000313" key="2">
    <source>
        <dbReference type="EMBL" id="VTJ85952.1"/>
    </source>
</evidence>
<reference evidence="2" key="1">
    <citation type="submission" date="2019-04" db="EMBL/GenBank/DDBJ databases">
        <authorList>
            <person name="Alioto T."/>
            <person name="Alioto T."/>
        </authorList>
    </citation>
    <scope>NUCLEOTIDE SEQUENCE [LARGE SCALE GENOMIC DNA]</scope>
</reference>
<gene>
    <name evidence="2" type="ORF">MONAX_5E046009</name>
</gene>
<dbReference type="Proteomes" id="UP000335636">
    <property type="component" value="Unassembled WGS sequence"/>
</dbReference>
<comment type="caution">
    <text evidence="2">The sequence shown here is derived from an EMBL/GenBank/DDBJ whole genome shotgun (WGS) entry which is preliminary data.</text>
</comment>
<evidence type="ECO:0000256" key="1">
    <source>
        <dbReference type="SAM" id="MobiDB-lite"/>
    </source>
</evidence>
<feature type="region of interest" description="Disordered" evidence="1">
    <location>
        <begin position="61"/>
        <end position="132"/>
    </location>
</feature>
<sequence>MESQTVSVSVQKFLTLSLPPLGITRPISALTDPVTIPPIWASEVSDLATLRSQDLSVALTCGETTRESQRSNPEMQQQDNSHQHSHRKTPGASKPAGTPTLDLQVPARVPKHSCDGKPAGTLAPGPGGYSLM</sequence>
<name>A0A5E4CYA3_MARMO</name>
<feature type="compositionally biased region" description="Polar residues" evidence="1">
    <location>
        <begin position="70"/>
        <end position="80"/>
    </location>
</feature>
<keyword evidence="3" id="KW-1185">Reference proteome</keyword>
<organism evidence="2 3">
    <name type="scientific">Marmota monax</name>
    <name type="common">Woodchuck</name>
    <dbReference type="NCBI Taxonomy" id="9995"/>
    <lineage>
        <taxon>Eukaryota</taxon>
        <taxon>Metazoa</taxon>
        <taxon>Chordata</taxon>
        <taxon>Craniata</taxon>
        <taxon>Vertebrata</taxon>
        <taxon>Euteleostomi</taxon>
        <taxon>Mammalia</taxon>
        <taxon>Eutheria</taxon>
        <taxon>Euarchontoglires</taxon>
        <taxon>Glires</taxon>
        <taxon>Rodentia</taxon>
        <taxon>Sciuromorpha</taxon>
        <taxon>Sciuridae</taxon>
        <taxon>Xerinae</taxon>
        <taxon>Marmotini</taxon>
        <taxon>Marmota</taxon>
    </lineage>
</organism>
<proteinExistence type="predicted"/>
<accession>A0A5E4CYA3</accession>
<dbReference type="AlphaFoldDB" id="A0A5E4CYA3"/>
<dbReference type="EMBL" id="CABDUW010002223">
    <property type="protein sequence ID" value="VTJ85952.1"/>
    <property type="molecule type" value="Genomic_DNA"/>
</dbReference>